<gene>
    <name evidence="2" type="ORF">ACFQ45_03610</name>
</gene>
<sequence length="179" mass="20042">MKYLLILLILLITGCASNSNQEFPDAWAKLPKSNSNICPDVSGAYENIATTIKGESGLNLAWLIIPSSKEVLELNSIEFTLDPLQESLRITAHSENGAVVYSTLFKSDKDFFCEKGSLIIENSEFVNRDGVIAKNWRSYEFAKTADGLVMHYVDSATGLFFLVPVIGSHKYWYLYKQKS</sequence>
<keyword evidence="1" id="KW-0732">Signal</keyword>
<feature type="chain" id="PRO_5046440310" description="Lipoprotein" evidence="1">
    <location>
        <begin position="19"/>
        <end position="179"/>
    </location>
</feature>
<accession>A0ABW4AZL7</accession>
<evidence type="ECO:0000256" key="1">
    <source>
        <dbReference type="SAM" id="SignalP"/>
    </source>
</evidence>
<dbReference type="Proteomes" id="UP001597059">
    <property type="component" value="Unassembled WGS sequence"/>
</dbReference>
<dbReference type="RefSeq" id="WP_377365426.1">
    <property type="nucleotide sequence ID" value="NZ_JBHTMN010000004.1"/>
</dbReference>
<comment type="caution">
    <text evidence="2">The sequence shown here is derived from an EMBL/GenBank/DDBJ whole genome shotgun (WGS) entry which is preliminary data.</text>
</comment>
<name>A0ABW4AZL7_9GAMM</name>
<dbReference type="PROSITE" id="PS51257">
    <property type="entry name" value="PROKAR_LIPOPROTEIN"/>
    <property type="match status" value="1"/>
</dbReference>
<feature type="signal peptide" evidence="1">
    <location>
        <begin position="1"/>
        <end position="18"/>
    </location>
</feature>
<dbReference type="EMBL" id="JBHTMN010000004">
    <property type="protein sequence ID" value="MFD1382436.1"/>
    <property type="molecule type" value="Genomic_DNA"/>
</dbReference>
<proteinExistence type="predicted"/>
<reference evidence="3" key="1">
    <citation type="journal article" date="2019" name="Int. J. Syst. Evol. Microbiol.">
        <title>The Global Catalogue of Microorganisms (GCM) 10K type strain sequencing project: providing services to taxonomists for standard genome sequencing and annotation.</title>
        <authorList>
            <consortium name="The Broad Institute Genomics Platform"/>
            <consortium name="The Broad Institute Genome Sequencing Center for Infectious Disease"/>
            <person name="Wu L."/>
            <person name="Ma J."/>
        </authorList>
    </citation>
    <scope>NUCLEOTIDE SEQUENCE [LARGE SCALE GENOMIC DNA]</scope>
    <source>
        <strain evidence="3">JCM 30774</strain>
    </source>
</reference>
<evidence type="ECO:0000313" key="2">
    <source>
        <dbReference type="EMBL" id="MFD1382436.1"/>
    </source>
</evidence>
<keyword evidence="3" id="KW-1185">Reference proteome</keyword>
<evidence type="ECO:0000313" key="3">
    <source>
        <dbReference type="Proteomes" id="UP001597059"/>
    </source>
</evidence>
<evidence type="ECO:0008006" key="4">
    <source>
        <dbReference type="Google" id="ProtNLM"/>
    </source>
</evidence>
<organism evidence="2 3">
    <name type="scientific">Rhodanobacter aciditrophus</name>
    <dbReference type="NCBI Taxonomy" id="1623218"/>
    <lineage>
        <taxon>Bacteria</taxon>
        <taxon>Pseudomonadati</taxon>
        <taxon>Pseudomonadota</taxon>
        <taxon>Gammaproteobacteria</taxon>
        <taxon>Lysobacterales</taxon>
        <taxon>Rhodanobacteraceae</taxon>
        <taxon>Rhodanobacter</taxon>
    </lineage>
</organism>
<protein>
    <recommendedName>
        <fullName evidence="4">Lipoprotein</fullName>
    </recommendedName>
</protein>